<sequence length="336" mass="39062">METIIEKMKKESKTGLTSGDLVDHIFKNHKIDIQDGDSVTLLNMGYYHGYKRYRFVKKSNSDGILPLSSFKEIEAIYNFDMELKGLFYPIVMLVETALKNRTIDSIVAESSSGIEDILEHQLACYMDYPEDHEKYGNKLVQYNETRQNVLDTIDYYSDKNEVIKHYLKSDYQIPLWAYFEVITLGQFSRFLGSLTKSSREKLNQDFTIIPNRSNSLELVVNALIELRNATMHNSAIFDANFSSGVSKALKKQIKQDLGLSTFTCVFIEDYFILLIWTLNILKFDTVVLNNYINQFNEIVERFDVSLNNRDILFKIISTNRKTSIQQLSKFIDEKRN</sequence>
<evidence type="ECO:0000313" key="2">
    <source>
        <dbReference type="Proteomes" id="UP000072618"/>
    </source>
</evidence>
<dbReference type="AlphaFoldDB" id="A0A0Z8G727"/>
<dbReference type="RefSeq" id="WP_044674404.1">
    <property type="nucleotide sequence ID" value="NZ_CEFF01000281.1"/>
</dbReference>
<reference evidence="1 2" key="1">
    <citation type="submission" date="2016-02" db="EMBL/GenBank/DDBJ databases">
        <authorList>
            <consortium name="Pathogen Informatics"/>
        </authorList>
    </citation>
    <scope>NUCLEOTIDE SEQUENCE [LARGE SCALE GENOMIC DNA]</scope>
    <source>
        <strain evidence="1 2">LSS32</strain>
    </source>
</reference>
<gene>
    <name evidence="1" type="ORF">ERS132394_01784</name>
</gene>
<dbReference type="Pfam" id="PF07751">
    <property type="entry name" value="Abi_2"/>
    <property type="match status" value="1"/>
</dbReference>
<accession>A0A0Z8G727</accession>
<protein>
    <submittedName>
        <fullName evidence="1">Abi family protein</fullName>
    </submittedName>
</protein>
<dbReference type="Proteomes" id="UP000072618">
    <property type="component" value="Unassembled WGS sequence"/>
</dbReference>
<proteinExistence type="predicted"/>
<dbReference type="EMBL" id="FIGJ01000023">
    <property type="protein sequence ID" value="CYU93383.1"/>
    <property type="molecule type" value="Genomic_DNA"/>
</dbReference>
<organism evidence="1 2">
    <name type="scientific">Streptococcus suis</name>
    <dbReference type="NCBI Taxonomy" id="1307"/>
    <lineage>
        <taxon>Bacteria</taxon>
        <taxon>Bacillati</taxon>
        <taxon>Bacillota</taxon>
        <taxon>Bacilli</taxon>
        <taxon>Lactobacillales</taxon>
        <taxon>Streptococcaceae</taxon>
        <taxon>Streptococcus</taxon>
    </lineage>
</organism>
<dbReference type="InterPro" id="IPR011664">
    <property type="entry name" value="Abi_system_AbiD/AbiF-like"/>
</dbReference>
<evidence type="ECO:0000313" key="1">
    <source>
        <dbReference type="EMBL" id="CYU93383.1"/>
    </source>
</evidence>
<name>A0A0Z8G727_STRSU</name>